<evidence type="ECO:0000313" key="2">
    <source>
        <dbReference type="EMBL" id="EEZ97446.1"/>
    </source>
</evidence>
<sequence>MDPEELTEEQTETTEEQKITQVATCSSTAGLRVTGEKTTTEQSGSDDKEYTSNFSKKRKARKSEAQQRHKEKMQTG</sequence>
<evidence type="ECO:0000313" key="3">
    <source>
        <dbReference type="Proteomes" id="UP000007266"/>
    </source>
</evidence>
<name>D6X3P2_TRICA</name>
<protein>
    <submittedName>
        <fullName evidence="2">Uncharacterized protein</fullName>
    </submittedName>
</protein>
<organism evidence="2 3">
    <name type="scientific">Tribolium castaneum</name>
    <name type="common">Red flour beetle</name>
    <dbReference type="NCBI Taxonomy" id="7070"/>
    <lineage>
        <taxon>Eukaryota</taxon>
        <taxon>Metazoa</taxon>
        <taxon>Ecdysozoa</taxon>
        <taxon>Arthropoda</taxon>
        <taxon>Hexapoda</taxon>
        <taxon>Insecta</taxon>
        <taxon>Pterygota</taxon>
        <taxon>Neoptera</taxon>
        <taxon>Endopterygota</taxon>
        <taxon>Coleoptera</taxon>
        <taxon>Polyphaga</taxon>
        <taxon>Cucujiformia</taxon>
        <taxon>Tenebrionidae</taxon>
        <taxon>Tenebrionidae incertae sedis</taxon>
        <taxon>Tribolium</taxon>
    </lineage>
</organism>
<proteinExistence type="predicted"/>
<dbReference type="HOGENOM" id="CLU_2657655_0_0_1"/>
<keyword evidence="3" id="KW-1185">Reference proteome</keyword>
<feature type="region of interest" description="Disordered" evidence="1">
    <location>
        <begin position="1"/>
        <end position="76"/>
    </location>
</feature>
<gene>
    <name evidence="2" type="primary">GLEAN_11277</name>
    <name evidence="2" type="ORF">TcasGA2_TC011277</name>
</gene>
<evidence type="ECO:0000256" key="1">
    <source>
        <dbReference type="SAM" id="MobiDB-lite"/>
    </source>
</evidence>
<accession>D6X3P2</accession>
<feature type="compositionally biased region" description="Acidic residues" evidence="1">
    <location>
        <begin position="1"/>
        <end position="14"/>
    </location>
</feature>
<dbReference type="AlphaFoldDB" id="D6X3P2"/>
<reference evidence="2 3" key="1">
    <citation type="journal article" date="2008" name="Nature">
        <title>The genome of the model beetle and pest Tribolium castaneum.</title>
        <authorList>
            <consortium name="Tribolium Genome Sequencing Consortium"/>
            <person name="Richards S."/>
            <person name="Gibbs R.A."/>
            <person name="Weinstock G.M."/>
            <person name="Brown S.J."/>
            <person name="Denell R."/>
            <person name="Beeman R.W."/>
            <person name="Gibbs R."/>
            <person name="Beeman R.W."/>
            <person name="Brown S.J."/>
            <person name="Bucher G."/>
            <person name="Friedrich M."/>
            <person name="Grimmelikhuijzen C.J."/>
            <person name="Klingler M."/>
            <person name="Lorenzen M."/>
            <person name="Richards S."/>
            <person name="Roth S."/>
            <person name="Schroder R."/>
            <person name="Tautz D."/>
            <person name="Zdobnov E.M."/>
            <person name="Muzny D."/>
            <person name="Gibbs R.A."/>
            <person name="Weinstock G.M."/>
            <person name="Attaway T."/>
            <person name="Bell S."/>
            <person name="Buhay C.J."/>
            <person name="Chandrabose M.N."/>
            <person name="Chavez D."/>
            <person name="Clerk-Blankenburg K.P."/>
            <person name="Cree A."/>
            <person name="Dao M."/>
            <person name="Davis C."/>
            <person name="Chacko J."/>
            <person name="Dinh H."/>
            <person name="Dugan-Rocha S."/>
            <person name="Fowler G."/>
            <person name="Garner T.T."/>
            <person name="Garnes J."/>
            <person name="Gnirke A."/>
            <person name="Hawes A."/>
            <person name="Hernandez J."/>
            <person name="Hines S."/>
            <person name="Holder M."/>
            <person name="Hume J."/>
            <person name="Jhangiani S.N."/>
            <person name="Joshi V."/>
            <person name="Khan Z.M."/>
            <person name="Jackson L."/>
            <person name="Kovar C."/>
            <person name="Kowis A."/>
            <person name="Lee S."/>
            <person name="Lewis L.R."/>
            <person name="Margolis J."/>
            <person name="Morgan M."/>
            <person name="Nazareth L.V."/>
            <person name="Nguyen N."/>
            <person name="Okwuonu G."/>
            <person name="Parker D."/>
            <person name="Richards S."/>
            <person name="Ruiz S.J."/>
            <person name="Santibanez J."/>
            <person name="Savard J."/>
            <person name="Scherer S.E."/>
            <person name="Schneider B."/>
            <person name="Sodergren E."/>
            <person name="Tautz D."/>
            <person name="Vattahil S."/>
            <person name="Villasana D."/>
            <person name="White C.S."/>
            <person name="Wright R."/>
            <person name="Park Y."/>
            <person name="Beeman R.W."/>
            <person name="Lord J."/>
            <person name="Oppert B."/>
            <person name="Lorenzen M."/>
            <person name="Brown S."/>
            <person name="Wang L."/>
            <person name="Savard J."/>
            <person name="Tautz D."/>
            <person name="Richards S."/>
            <person name="Weinstock G."/>
            <person name="Gibbs R.A."/>
            <person name="Liu Y."/>
            <person name="Worley K."/>
            <person name="Weinstock G."/>
            <person name="Elsik C.G."/>
            <person name="Reese J.T."/>
            <person name="Elhaik E."/>
            <person name="Landan G."/>
            <person name="Graur D."/>
            <person name="Arensburger P."/>
            <person name="Atkinson P."/>
            <person name="Beeman R.W."/>
            <person name="Beidler J."/>
            <person name="Brown S.J."/>
            <person name="Demuth J.P."/>
            <person name="Drury D.W."/>
            <person name="Du Y.Z."/>
            <person name="Fujiwara H."/>
            <person name="Lorenzen M."/>
            <person name="Maselli V."/>
            <person name="Osanai M."/>
            <person name="Park Y."/>
            <person name="Robertson H.M."/>
            <person name="Tu Z."/>
            <person name="Wang J.J."/>
            <person name="Wang S."/>
            <person name="Richards S."/>
            <person name="Song H."/>
            <person name="Zhang L."/>
            <person name="Sodergren E."/>
            <person name="Werner D."/>
            <person name="Stanke M."/>
            <person name="Morgenstern B."/>
            <person name="Solovyev V."/>
            <person name="Kosarev P."/>
            <person name="Brown G."/>
            <person name="Chen H.C."/>
            <person name="Ermolaeva O."/>
            <person name="Hlavina W."/>
            <person name="Kapustin Y."/>
            <person name="Kiryutin B."/>
            <person name="Kitts P."/>
            <person name="Maglott D."/>
            <person name="Pruitt K."/>
            <person name="Sapojnikov V."/>
            <person name="Souvorov A."/>
            <person name="Mackey A.J."/>
            <person name="Waterhouse R.M."/>
            <person name="Wyder S."/>
            <person name="Zdobnov E.M."/>
            <person name="Zdobnov E.M."/>
            <person name="Wyder S."/>
            <person name="Kriventseva E.V."/>
            <person name="Kadowaki T."/>
            <person name="Bork P."/>
            <person name="Aranda M."/>
            <person name="Bao R."/>
            <person name="Beermann A."/>
            <person name="Berns N."/>
            <person name="Bolognesi R."/>
            <person name="Bonneton F."/>
            <person name="Bopp D."/>
            <person name="Brown S.J."/>
            <person name="Bucher G."/>
            <person name="Butts T."/>
            <person name="Chaumot A."/>
            <person name="Denell R.E."/>
            <person name="Ferrier D.E."/>
            <person name="Friedrich M."/>
            <person name="Gordon C.M."/>
            <person name="Jindra M."/>
            <person name="Klingler M."/>
            <person name="Lan Q."/>
            <person name="Lattorff H.M."/>
            <person name="Laudet V."/>
            <person name="von Levetsow C."/>
            <person name="Liu Z."/>
            <person name="Lutz R."/>
            <person name="Lynch J.A."/>
            <person name="da Fonseca R.N."/>
            <person name="Posnien N."/>
            <person name="Reuter R."/>
            <person name="Roth S."/>
            <person name="Savard J."/>
            <person name="Schinko J.B."/>
            <person name="Schmitt C."/>
            <person name="Schoppmeier M."/>
            <person name="Schroder R."/>
            <person name="Shippy T.D."/>
            <person name="Simonnet F."/>
            <person name="Marques-Souza H."/>
            <person name="Tautz D."/>
            <person name="Tomoyasu Y."/>
            <person name="Trauner J."/>
            <person name="Van der Zee M."/>
            <person name="Vervoort M."/>
            <person name="Wittkopp N."/>
            <person name="Wimmer E.A."/>
            <person name="Yang X."/>
            <person name="Jones A.K."/>
            <person name="Sattelle D.B."/>
            <person name="Ebert P.R."/>
            <person name="Nelson D."/>
            <person name="Scott J.G."/>
            <person name="Beeman R.W."/>
            <person name="Muthukrishnan S."/>
            <person name="Kramer K.J."/>
            <person name="Arakane Y."/>
            <person name="Beeman R.W."/>
            <person name="Zhu Q."/>
            <person name="Hogenkamp D."/>
            <person name="Dixit R."/>
            <person name="Oppert B."/>
            <person name="Jiang H."/>
            <person name="Zou Z."/>
            <person name="Marshall J."/>
            <person name="Elpidina E."/>
            <person name="Vinokurov K."/>
            <person name="Oppert C."/>
            <person name="Zou Z."/>
            <person name="Evans J."/>
            <person name="Lu Z."/>
            <person name="Zhao P."/>
            <person name="Sumathipala N."/>
            <person name="Altincicek B."/>
            <person name="Vilcinskas A."/>
            <person name="Williams M."/>
            <person name="Hultmark D."/>
            <person name="Hetru C."/>
            <person name="Jiang H."/>
            <person name="Grimmelikhuijzen C.J."/>
            <person name="Hauser F."/>
            <person name="Cazzamali G."/>
            <person name="Williamson M."/>
            <person name="Park Y."/>
            <person name="Li B."/>
            <person name="Tanaka Y."/>
            <person name="Predel R."/>
            <person name="Neupert S."/>
            <person name="Schachtner J."/>
            <person name="Verleyen P."/>
            <person name="Raible F."/>
            <person name="Bork P."/>
            <person name="Friedrich M."/>
            <person name="Walden K.K."/>
            <person name="Robertson H.M."/>
            <person name="Angeli S."/>
            <person name="Foret S."/>
            <person name="Bucher G."/>
            <person name="Schuetz S."/>
            <person name="Maleszka R."/>
            <person name="Wimmer E.A."/>
            <person name="Beeman R.W."/>
            <person name="Lorenzen M."/>
            <person name="Tomoyasu Y."/>
            <person name="Miller S.C."/>
            <person name="Grossmann D."/>
            <person name="Bucher G."/>
        </authorList>
    </citation>
    <scope>NUCLEOTIDE SEQUENCE [LARGE SCALE GENOMIC DNA]</scope>
    <source>
        <strain evidence="2 3">Georgia GA2</strain>
    </source>
</reference>
<feature type="compositionally biased region" description="Polar residues" evidence="1">
    <location>
        <begin position="19"/>
        <end position="29"/>
    </location>
</feature>
<dbReference type="Proteomes" id="UP000007266">
    <property type="component" value="Linkage group 10"/>
</dbReference>
<reference evidence="2 3" key="2">
    <citation type="journal article" date="2010" name="Nucleic Acids Res.">
        <title>BeetleBase in 2010: revisions to provide comprehensive genomic information for Tribolium castaneum.</title>
        <authorList>
            <person name="Kim H.S."/>
            <person name="Murphy T."/>
            <person name="Xia J."/>
            <person name="Caragea D."/>
            <person name="Park Y."/>
            <person name="Beeman R.W."/>
            <person name="Lorenzen M.D."/>
            <person name="Butcher S."/>
            <person name="Manak J.R."/>
            <person name="Brown S.J."/>
        </authorList>
    </citation>
    <scope>GENOME REANNOTATION</scope>
    <source>
        <strain evidence="2 3">Georgia GA2</strain>
    </source>
</reference>
<dbReference type="EMBL" id="KQ971376">
    <property type="protein sequence ID" value="EEZ97446.1"/>
    <property type="molecule type" value="Genomic_DNA"/>
</dbReference>
<feature type="compositionally biased region" description="Basic and acidic residues" evidence="1">
    <location>
        <begin position="34"/>
        <end position="50"/>
    </location>
</feature>